<name>A0A7R9GG97_9CRUS</name>
<organism evidence="2">
    <name type="scientific">Notodromas monacha</name>
    <dbReference type="NCBI Taxonomy" id="399045"/>
    <lineage>
        <taxon>Eukaryota</taxon>
        <taxon>Metazoa</taxon>
        <taxon>Ecdysozoa</taxon>
        <taxon>Arthropoda</taxon>
        <taxon>Crustacea</taxon>
        <taxon>Oligostraca</taxon>
        <taxon>Ostracoda</taxon>
        <taxon>Podocopa</taxon>
        <taxon>Podocopida</taxon>
        <taxon>Cypridocopina</taxon>
        <taxon>Cypridoidea</taxon>
        <taxon>Cyprididae</taxon>
        <taxon>Notodromas</taxon>
    </lineage>
</organism>
<evidence type="ECO:0000256" key="1">
    <source>
        <dbReference type="SAM" id="MobiDB-lite"/>
    </source>
</evidence>
<gene>
    <name evidence="2" type="ORF">NMOB1V02_LOCUS7651</name>
</gene>
<protein>
    <submittedName>
        <fullName evidence="2">Uncharacterized protein</fullName>
    </submittedName>
</protein>
<keyword evidence="3" id="KW-1185">Reference proteome</keyword>
<evidence type="ECO:0000313" key="3">
    <source>
        <dbReference type="Proteomes" id="UP000678499"/>
    </source>
</evidence>
<feature type="compositionally biased region" description="Polar residues" evidence="1">
    <location>
        <begin position="275"/>
        <end position="285"/>
    </location>
</feature>
<proteinExistence type="predicted"/>
<sequence length="285" mass="32646">MTQLPVGAVIWMNKEHYIPVRHRVENRVFTDKQGVRWRKEIQEATLRNHTLQREETMRHTATYLEPRPPVQVAEGRLKCGPCDRLVIVVEKLYHTEGIRHLIRMKNLDTGEEKFFRRNQFTDDEMVKELIHGAKQAIGETIGHTSLPDTMGHFEHVLNHLPVDEEDKMAARKILTGKAQTLPAEKPADEPSAPLNIPITRKAPESPYIKTLIPSLKPLRSAEAEETKPLISPKAFRTDHWKKELMPTTDQILRKLEKLSPRQPQRKLSKIRPGNSGCSQNAAVLA</sequence>
<dbReference type="AlphaFoldDB" id="A0A7R9GG97"/>
<dbReference type="EMBL" id="OA883919">
    <property type="protein sequence ID" value="CAD7279987.1"/>
    <property type="molecule type" value="Genomic_DNA"/>
</dbReference>
<feature type="region of interest" description="Disordered" evidence="1">
    <location>
        <begin position="259"/>
        <end position="285"/>
    </location>
</feature>
<reference evidence="2" key="1">
    <citation type="submission" date="2020-11" db="EMBL/GenBank/DDBJ databases">
        <authorList>
            <person name="Tran Van P."/>
        </authorList>
    </citation>
    <scope>NUCLEOTIDE SEQUENCE</scope>
</reference>
<dbReference type="Proteomes" id="UP000678499">
    <property type="component" value="Unassembled WGS sequence"/>
</dbReference>
<dbReference type="EMBL" id="CAJPEX010001882">
    <property type="protein sequence ID" value="CAG0920139.1"/>
    <property type="molecule type" value="Genomic_DNA"/>
</dbReference>
<evidence type="ECO:0000313" key="2">
    <source>
        <dbReference type="EMBL" id="CAD7279987.1"/>
    </source>
</evidence>
<feature type="region of interest" description="Disordered" evidence="1">
    <location>
        <begin position="180"/>
        <end position="199"/>
    </location>
</feature>
<accession>A0A7R9GG97</accession>